<accession>A0AAW2J2L4</accession>
<organism evidence="2">
    <name type="scientific">Sesamum calycinum</name>
    <dbReference type="NCBI Taxonomy" id="2727403"/>
    <lineage>
        <taxon>Eukaryota</taxon>
        <taxon>Viridiplantae</taxon>
        <taxon>Streptophyta</taxon>
        <taxon>Embryophyta</taxon>
        <taxon>Tracheophyta</taxon>
        <taxon>Spermatophyta</taxon>
        <taxon>Magnoliopsida</taxon>
        <taxon>eudicotyledons</taxon>
        <taxon>Gunneridae</taxon>
        <taxon>Pentapetalae</taxon>
        <taxon>asterids</taxon>
        <taxon>lamiids</taxon>
        <taxon>Lamiales</taxon>
        <taxon>Pedaliaceae</taxon>
        <taxon>Sesamum</taxon>
    </lineage>
</organism>
<protein>
    <recommendedName>
        <fullName evidence="3">Retrotransposon gag domain-containing protein</fullName>
    </recommendedName>
</protein>
<reference evidence="2" key="1">
    <citation type="submission" date="2020-06" db="EMBL/GenBank/DDBJ databases">
        <authorList>
            <person name="Li T."/>
            <person name="Hu X."/>
            <person name="Zhang T."/>
            <person name="Song X."/>
            <person name="Zhang H."/>
            <person name="Dai N."/>
            <person name="Sheng W."/>
            <person name="Hou X."/>
            <person name="Wei L."/>
        </authorList>
    </citation>
    <scope>NUCLEOTIDE SEQUENCE</scope>
    <source>
        <strain evidence="2">KEN8</strain>
        <tissue evidence="2">Leaf</tissue>
    </source>
</reference>
<sequence>MPVGYQPQSFSSLTVRATQNNTWLILLRRATMQELWRSSCEAVCPILKRKCIRLDFEELATRAHDMELSMAAIGAEGPPIQEPASSKKSKKPREGANLSPNLRLKKPWQIFDDLLNANLIELLEMKRPEEAGKTDDPKYCKYHRLVGHPIHDCFILKNKIMQLARQGKIVGMEFIKMAICFVVLTTGIERGFNITTKCPRIERLTRGVGLRISLAAMKPTPKGRSGTFQVEDLEIGHQGSYGDLH</sequence>
<evidence type="ECO:0000313" key="2">
    <source>
        <dbReference type="EMBL" id="KAL0287783.1"/>
    </source>
</evidence>
<name>A0AAW2J2L4_9LAMI</name>
<dbReference type="PANTHER" id="PTHR33437">
    <property type="entry name" value="OS06G0361200 PROTEIN"/>
    <property type="match status" value="1"/>
</dbReference>
<evidence type="ECO:0000256" key="1">
    <source>
        <dbReference type="SAM" id="MobiDB-lite"/>
    </source>
</evidence>
<feature type="region of interest" description="Disordered" evidence="1">
    <location>
        <begin position="75"/>
        <end position="98"/>
    </location>
</feature>
<dbReference type="EMBL" id="JACGWM010001801">
    <property type="protein sequence ID" value="KAL0287783.1"/>
    <property type="molecule type" value="Genomic_DNA"/>
</dbReference>
<gene>
    <name evidence="2" type="ORF">Scaly_2550300</name>
</gene>
<evidence type="ECO:0008006" key="3">
    <source>
        <dbReference type="Google" id="ProtNLM"/>
    </source>
</evidence>
<dbReference type="PANTHER" id="PTHR33437:SF2">
    <property type="entry name" value="OS06G0361200 PROTEIN"/>
    <property type="match status" value="1"/>
</dbReference>
<comment type="caution">
    <text evidence="2">The sequence shown here is derived from an EMBL/GenBank/DDBJ whole genome shotgun (WGS) entry which is preliminary data.</text>
</comment>
<proteinExistence type="predicted"/>
<reference evidence="2" key="2">
    <citation type="journal article" date="2024" name="Plant">
        <title>Genomic evolution and insights into agronomic trait innovations of Sesamum species.</title>
        <authorList>
            <person name="Miao H."/>
            <person name="Wang L."/>
            <person name="Qu L."/>
            <person name="Liu H."/>
            <person name="Sun Y."/>
            <person name="Le M."/>
            <person name="Wang Q."/>
            <person name="Wei S."/>
            <person name="Zheng Y."/>
            <person name="Lin W."/>
            <person name="Duan Y."/>
            <person name="Cao H."/>
            <person name="Xiong S."/>
            <person name="Wang X."/>
            <person name="Wei L."/>
            <person name="Li C."/>
            <person name="Ma Q."/>
            <person name="Ju M."/>
            <person name="Zhao R."/>
            <person name="Li G."/>
            <person name="Mu C."/>
            <person name="Tian Q."/>
            <person name="Mei H."/>
            <person name="Zhang T."/>
            <person name="Gao T."/>
            <person name="Zhang H."/>
        </authorList>
    </citation>
    <scope>NUCLEOTIDE SEQUENCE</scope>
    <source>
        <strain evidence="2">KEN8</strain>
    </source>
</reference>
<dbReference type="AlphaFoldDB" id="A0AAW2J2L4"/>